<keyword evidence="4" id="KW-0274">FAD</keyword>
<keyword evidence="3" id="KW-0285">Flavoprotein</keyword>
<sequence length="143" mass="17368">MGLNHKVWIPHLKFTLQTIAITYPARPNDVSKRKYYDLIQNIPLFFPLDPIGDNFLKLLDKYPVTPYLSSRMSFMKWVHFIFNKIHEQLDEPVEDFYDSLEKYYEEYKPKEIRNKQIMQTRKKYIQFGSALLIIFGIIYFYKK</sequence>
<proteinExistence type="predicted"/>
<dbReference type="SUPFAM" id="SSF69000">
    <property type="entry name" value="FAD-dependent thiol oxidase"/>
    <property type="match status" value="1"/>
</dbReference>
<keyword evidence="6" id="KW-1015">Disulfide bond</keyword>
<dbReference type="InterPro" id="IPR036774">
    <property type="entry name" value="ERV/ALR_sulphydryl_oxid_sf"/>
</dbReference>
<feature type="domain" description="ERV/ALR sulfhydryl oxidase" evidence="8">
    <location>
        <begin position="1"/>
        <end position="104"/>
    </location>
</feature>
<dbReference type="InterPro" id="IPR017905">
    <property type="entry name" value="ERV/ALR_sulphydryl_oxidase"/>
</dbReference>
<accession>A0A6C0JCB0</accession>
<evidence type="ECO:0000256" key="6">
    <source>
        <dbReference type="ARBA" id="ARBA00023157"/>
    </source>
</evidence>
<evidence type="ECO:0000256" key="4">
    <source>
        <dbReference type="ARBA" id="ARBA00022827"/>
    </source>
</evidence>
<name>A0A6C0JCB0_9ZZZZ</name>
<dbReference type="EMBL" id="MN740356">
    <property type="protein sequence ID" value="QHU02346.1"/>
    <property type="molecule type" value="Genomic_DNA"/>
</dbReference>
<dbReference type="GO" id="GO:0016972">
    <property type="term" value="F:thiol oxidase activity"/>
    <property type="evidence" value="ECO:0007669"/>
    <property type="project" value="UniProtKB-EC"/>
</dbReference>
<dbReference type="Gene3D" id="1.20.120.310">
    <property type="entry name" value="ERV/ALR sulfhydryl oxidase domain"/>
    <property type="match status" value="1"/>
</dbReference>
<comment type="cofactor">
    <cofactor evidence="1">
        <name>FAD</name>
        <dbReference type="ChEBI" id="CHEBI:57692"/>
    </cofactor>
</comment>
<evidence type="ECO:0000313" key="9">
    <source>
        <dbReference type="EMBL" id="QHU02346.1"/>
    </source>
</evidence>
<dbReference type="AlphaFoldDB" id="A0A6C0JCB0"/>
<dbReference type="Pfam" id="PF04777">
    <property type="entry name" value="Evr1_Alr"/>
    <property type="match status" value="1"/>
</dbReference>
<protein>
    <recommendedName>
        <fullName evidence="2">thiol oxidase</fullName>
        <ecNumber evidence="2">1.8.3.2</ecNumber>
    </recommendedName>
</protein>
<dbReference type="EC" id="1.8.3.2" evidence="2"/>
<keyword evidence="7" id="KW-0472">Membrane</keyword>
<dbReference type="PROSITE" id="PS51324">
    <property type="entry name" value="ERV_ALR"/>
    <property type="match status" value="1"/>
</dbReference>
<evidence type="ECO:0000256" key="2">
    <source>
        <dbReference type="ARBA" id="ARBA00012512"/>
    </source>
</evidence>
<evidence type="ECO:0000256" key="7">
    <source>
        <dbReference type="SAM" id="Phobius"/>
    </source>
</evidence>
<evidence type="ECO:0000256" key="1">
    <source>
        <dbReference type="ARBA" id="ARBA00001974"/>
    </source>
</evidence>
<reference evidence="9" key="1">
    <citation type="journal article" date="2020" name="Nature">
        <title>Giant virus diversity and host interactions through global metagenomics.</title>
        <authorList>
            <person name="Schulz F."/>
            <person name="Roux S."/>
            <person name="Paez-Espino D."/>
            <person name="Jungbluth S."/>
            <person name="Walsh D.A."/>
            <person name="Denef V.J."/>
            <person name="McMahon K.D."/>
            <person name="Konstantinidis K.T."/>
            <person name="Eloe-Fadrosh E.A."/>
            <person name="Kyrpides N.C."/>
            <person name="Woyke T."/>
        </authorList>
    </citation>
    <scope>NUCLEOTIDE SEQUENCE</scope>
    <source>
        <strain evidence="9">GVMAG-M-3300025880-75</strain>
    </source>
</reference>
<evidence type="ECO:0000256" key="5">
    <source>
        <dbReference type="ARBA" id="ARBA00023002"/>
    </source>
</evidence>
<organism evidence="9">
    <name type="scientific">viral metagenome</name>
    <dbReference type="NCBI Taxonomy" id="1070528"/>
    <lineage>
        <taxon>unclassified sequences</taxon>
        <taxon>metagenomes</taxon>
        <taxon>organismal metagenomes</taxon>
    </lineage>
</organism>
<keyword evidence="7" id="KW-1133">Transmembrane helix</keyword>
<feature type="transmembrane region" description="Helical" evidence="7">
    <location>
        <begin position="124"/>
        <end position="141"/>
    </location>
</feature>
<evidence type="ECO:0000256" key="3">
    <source>
        <dbReference type="ARBA" id="ARBA00022630"/>
    </source>
</evidence>
<keyword evidence="5" id="KW-0560">Oxidoreductase</keyword>
<keyword evidence="7" id="KW-0812">Transmembrane</keyword>
<evidence type="ECO:0000259" key="8">
    <source>
        <dbReference type="PROSITE" id="PS51324"/>
    </source>
</evidence>